<dbReference type="InterPro" id="IPR001806">
    <property type="entry name" value="Small_GTPase"/>
</dbReference>
<name>A0ABP1HGE9_9EUKA</name>
<reference evidence="1 2" key="1">
    <citation type="submission" date="2024-07" db="EMBL/GenBank/DDBJ databases">
        <authorList>
            <person name="Akdeniz Z."/>
        </authorList>
    </citation>
    <scope>NUCLEOTIDE SEQUENCE [LARGE SCALE GENOMIC DNA]</scope>
</reference>
<dbReference type="Gene3D" id="3.40.50.300">
    <property type="entry name" value="P-loop containing nucleotide triphosphate hydrolases"/>
    <property type="match status" value="1"/>
</dbReference>
<protein>
    <submittedName>
        <fullName evidence="1">Rab2a</fullName>
    </submittedName>
</protein>
<evidence type="ECO:0000313" key="2">
    <source>
        <dbReference type="Proteomes" id="UP001642409"/>
    </source>
</evidence>
<dbReference type="InterPro" id="IPR050209">
    <property type="entry name" value="Rab_GTPases_membrane_traffic"/>
</dbReference>
<dbReference type="Pfam" id="PF00071">
    <property type="entry name" value="Ras"/>
    <property type="match status" value="1"/>
</dbReference>
<gene>
    <name evidence="1" type="ORF">HINF_LOCUS13310</name>
</gene>
<proteinExistence type="predicted"/>
<dbReference type="EMBL" id="CAXDID020000031">
    <property type="protein sequence ID" value="CAL5993948.1"/>
    <property type="molecule type" value="Genomic_DNA"/>
</dbReference>
<dbReference type="PANTHER" id="PTHR47979">
    <property type="entry name" value="DRAB11-RELATED"/>
    <property type="match status" value="1"/>
</dbReference>
<organism evidence="1 2">
    <name type="scientific">Hexamita inflata</name>
    <dbReference type="NCBI Taxonomy" id="28002"/>
    <lineage>
        <taxon>Eukaryota</taxon>
        <taxon>Metamonada</taxon>
        <taxon>Diplomonadida</taxon>
        <taxon>Hexamitidae</taxon>
        <taxon>Hexamitinae</taxon>
        <taxon>Hexamita</taxon>
    </lineage>
</organism>
<dbReference type="SMART" id="SM00175">
    <property type="entry name" value="RAB"/>
    <property type="match status" value="1"/>
</dbReference>
<evidence type="ECO:0000313" key="1">
    <source>
        <dbReference type="EMBL" id="CAL5993948.1"/>
    </source>
</evidence>
<keyword evidence="2" id="KW-1185">Reference proteome</keyword>
<sequence>MNQNNNKPFKAIIVGTFGTSHGTSTLFKQLINNNKFVVLGIEFEQIIVNYKNQNIKLQLWTDYRNRQKLPQYYANTNVVILVFNINQIGSFNECQQYIEEVKICTNAQQIILVGQLFSNQRKVSNDEIIYFAEMNNITYTEISYLEENHKQINLLRQQLAALALK</sequence>
<accession>A0ABP1HGE9</accession>
<dbReference type="InterPro" id="IPR027417">
    <property type="entry name" value="P-loop_NTPase"/>
</dbReference>
<dbReference type="SUPFAM" id="SSF52540">
    <property type="entry name" value="P-loop containing nucleoside triphosphate hydrolases"/>
    <property type="match status" value="1"/>
</dbReference>
<dbReference type="Proteomes" id="UP001642409">
    <property type="component" value="Unassembled WGS sequence"/>
</dbReference>
<comment type="caution">
    <text evidence="1">The sequence shown here is derived from an EMBL/GenBank/DDBJ whole genome shotgun (WGS) entry which is preliminary data.</text>
</comment>
<dbReference type="PROSITE" id="PS51419">
    <property type="entry name" value="RAB"/>
    <property type="match status" value="1"/>
</dbReference>